<dbReference type="InterPro" id="IPR019886">
    <property type="entry name" value="Na_symporter_ssu"/>
</dbReference>
<evidence type="ECO:0000259" key="2">
    <source>
        <dbReference type="Pfam" id="PF13937"/>
    </source>
</evidence>
<accession>A0A840GFM6</accession>
<dbReference type="NCBIfam" id="TIGR03647">
    <property type="entry name" value="Na_symport_sm"/>
    <property type="match status" value="1"/>
</dbReference>
<name>A0A840GFM6_RHOTE</name>
<dbReference type="EMBL" id="JACIGE010000004">
    <property type="protein sequence ID" value="MBB4247029.1"/>
    <property type="molecule type" value="Genomic_DNA"/>
</dbReference>
<sequence>MSAALLTIWFVVSFVASFFARELNEFTVFGFPLGFYMAAQGSLIIYVFIVGYYAYCMNRLDREYGVDEEHR</sequence>
<evidence type="ECO:0000256" key="1">
    <source>
        <dbReference type="SAM" id="Phobius"/>
    </source>
</evidence>
<evidence type="ECO:0000313" key="3">
    <source>
        <dbReference type="EMBL" id="MBB4247029.1"/>
    </source>
</evidence>
<feature type="domain" description="Sodium symporter small subunit" evidence="2">
    <location>
        <begin position="3"/>
        <end position="67"/>
    </location>
</feature>
<proteinExistence type="predicted"/>
<feature type="transmembrane region" description="Helical" evidence="1">
    <location>
        <begin position="36"/>
        <end position="55"/>
    </location>
</feature>
<dbReference type="Proteomes" id="UP000587070">
    <property type="component" value="Unassembled WGS sequence"/>
</dbReference>
<keyword evidence="1" id="KW-1133">Transmembrane helix</keyword>
<gene>
    <name evidence="3" type="ORF">GGD90_001395</name>
</gene>
<comment type="caution">
    <text evidence="3">The sequence shown here is derived from an EMBL/GenBank/DDBJ whole genome shotgun (WGS) entry which is preliminary data.</text>
</comment>
<dbReference type="AlphaFoldDB" id="A0A840GFM6"/>
<protein>
    <submittedName>
        <fullName evidence="3">Putative solute:sodium symporter small subunit</fullName>
    </submittedName>
</protein>
<keyword evidence="4" id="KW-1185">Reference proteome</keyword>
<keyword evidence="1" id="KW-0812">Transmembrane</keyword>
<evidence type="ECO:0000313" key="4">
    <source>
        <dbReference type="Proteomes" id="UP000587070"/>
    </source>
</evidence>
<dbReference type="Pfam" id="PF13937">
    <property type="entry name" value="DUF4212"/>
    <property type="match status" value="1"/>
</dbReference>
<organism evidence="3 4">
    <name type="scientific">Rhodocyclus tenuis</name>
    <name type="common">Rhodospirillum tenue</name>
    <dbReference type="NCBI Taxonomy" id="1066"/>
    <lineage>
        <taxon>Bacteria</taxon>
        <taxon>Pseudomonadati</taxon>
        <taxon>Pseudomonadota</taxon>
        <taxon>Betaproteobacteria</taxon>
        <taxon>Rhodocyclales</taxon>
        <taxon>Rhodocyclaceae</taxon>
        <taxon>Rhodocyclus</taxon>
    </lineage>
</organism>
<keyword evidence="1" id="KW-0472">Membrane</keyword>
<reference evidence="3 4" key="1">
    <citation type="submission" date="2020-08" db="EMBL/GenBank/DDBJ databases">
        <title>Genome sequencing of Purple Non-Sulfur Bacteria from various extreme environments.</title>
        <authorList>
            <person name="Mayer M."/>
        </authorList>
    </citation>
    <scope>NUCLEOTIDE SEQUENCE [LARGE SCALE GENOMIC DNA]</scope>
    <source>
        <strain evidence="3 4">2761</strain>
    </source>
</reference>